<dbReference type="EMBL" id="SRLO01000089">
    <property type="protein sequence ID" value="TNN76896.1"/>
    <property type="molecule type" value="Genomic_DNA"/>
</dbReference>
<proteinExistence type="predicted"/>
<evidence type="ECO:0000313" key="2">
    <source>
        <dbReference type="EMBL" id="TNN76896.1"/>
    </source>
</evidence>
<reference evidence="2 3" key="1">
    <citation type="submission" date="2019-03" db="EMBL/GenBank/DDBJ databases">
        <title>First draft genome of Liparis tanakae, snailfish: a comprehensive survey of snailfish specific genes.</title>
        <authorList>
            <person name="Kim W."/>
            <person name="Song I."/>
            <person name="Jeong J.-H."/>
            <person name="Kim D."/>
            <person name="Kim S."/>
            <person name="Ryu S."/>
            <person name="Song J.Y."/>
            <person name="Lee S.K."/>
        </authorList>
    </citation>
    <scope>NUCLEOTIDE SEQUENCE [LARGE SCALE GENOMIC DNA]</scope>
    <source>
        <tissue evidence="2">Muscle</tissue>
    </source>
</reference>
<gene>
    <name evidence="2" type="ORF">EYF80_012949</name>
</gene>
<sequence>MGRTLLGRDARDQRGLTGTRHGGVRRTGTLGRSAPGHGDIFNTGDGLTGSQKPYCENQWPRKPVSREEATRWDGLRRADRGEREAPLRKQGSA</sequence>
<organism evidence="2 3">
    <name type="scientific">Liparis tanakae</name>
    <name type="common">Tanaka's snailfish</name>
    <dbReference type="NCBI Taxonomy" id="230148"/>
    <lineage>
        <taxon>Eukaryota</taxon>
        <taxon>Metazoa</taxon>
        <taxon>Chordata</taxon>
        <taxon>Craniata</taxon>
        <taxon>Vertebrata</taxon>
        <taxon>Euteleostomi</taxon>
        <taxon>Actinopterygii</taxon>
        <taxon>Neopterygii</taxon>
        <taxon>Teleostei</taxon>
        <taxon>Neoteleostei</taxon>
        <taxon>Acanthomorphata</taxon>
        <taxon>Eupercaria</taxon>
        <taxon>Perciformes</taxon>
        <taxon>Cottioidei</taxon>
        <taxon>Cottales</taxon>
        <taxon>Liparidae</taxon>
        <taxon>Liparis</taxon>
    </lineage>
</organism>
<evidence type="ECO:0000256" key="1">
    <source>
        <dbReference type="SAM" id="MobiDB-lite"/>
    </source>
</evidence>
<protein>
    <submittedName>
        <fullName evidence="2">Uncharacterized protein</fullName>
    </submittedName>
</protein>
<feature type="region of interest" description="Disordered" evidence="1">
    <location>
        <begin position="1"/>
        <end position="93"/>
    </location>
</feature>
<comment type="caution">
    <text evidence="2">The sequence shown here is derived from an EMBL/GenBank/DDBJ whole genome shotgun (WGS) entry which is preliminary data.</text>
</comment>
<feature type="compositionally biased region" description="Basic and acidic residues" evidence="1">
    <location>
        <begin position="64"/>
        <end position="87"/>
    </location>
</feature>
<name>A0A4Z2IFY3_9TELE</name>
<feature type="compositionally biased region" description="Basic and acidic residues" evidence="1">
    <location>
        <begin position="1"/>
        <end position="14"/>
    </location>
</feature>
<keyword evidence="3" id="KW-1185">Reference proteome</keyword>
<dbReference type="Proteomes" id="UP000314294">
    <property type="component" value="Unassembled WGS sequence"/>
</dbReference>
<accession>A0A4Z2IFY3</accession>
<dbReference type="AlphaFoldDB" id="A0A4Z2IFY3"/>
<evidence type="ECO:0000313" key="3">
    <source>
        <dbReference type="Proteomes" id="UP000314294"/>
    </source>
</evidence>